<gene>
    <name evidence="1" type="ORF">KME32_27720</name>
</gene>
<comment type="caution">
    <text evidence="1">The sequence shown here is derived from an EMBL/GenBank/DDBJ whole genome shotgun (WGS) entry which is preliminary data.</text>
</comment>
<name>A0A951UJ68_9NOST</name>
<evidence type="ECO:0000313" key="1">
    <source>
        <dbReference type="EMBL" id="MBW4564844.1"/>
    </source>
</evidence>
<reference evidence="1" key="2">
    <citation type="journal article" date="2022" name="Microbiol. Resour. Announc.">
        <title>Metagenome Sequencing to Explore Phylogenomics of Terrestrial Cyanobacteria.</title>
        <authorList>
            <person name="Ward R.D."/>
            <person name="Stajich J.E."/>
            <person name="Johansen J.R."/>
            <person name="Huntemann M."/>
            <person name="Clum A."/>
            <person name="Foster B."/>
            <person name="Foster B."/>
            <person name="Roux S."/>
            <person name="Palaniappan K."/>
            <person name="Varghese N."/>
            <person name="Mukherjee S."/>
            <person name="Reddy T.B.K."/>
            <person name="Daum C."/>
            <person name="Copeland A."/>
            <person name="Chen I.A."/>
            <person name="Ivanova N.N."/>
            <person name="Kyrpides N.C."/>
            <person name="Shapiro N."/>
            <person name="Eloe-Fadrosh E.A."/>
            <person name="Pietrasiak N."/>
        </authorList>
    </citation>
    <scope>NUCLEOTIDE SEQUENCE</scope>
    <source>
        <strain evidence="1">JT2-VF2</strain>
    </source>
</reference>
<proteinExistence type="predicted"/>
<accession>A0A951UJ68</accession>
<dbReference type="Proteomes" id="UP000715781">
    <property type="component" value="Unassembled WGS sequence"/>
</dbReference>
<dbReference type="AlphaFoldDB" id="A0A951UJ68"/>
<reference evidence="1" key="1">
    <citation type="submission" date="2021-05" db="EMBL/GenBank/DDBJ databases">
        <authorList>
            <person name="Pietrasiak N."/>
            <person name="Ward R."/>
            <person name="Stajich J.E."/>
            <person name="Kurbessoian T."/>
        </authorList>
    </citation>
    <scope>NUCLEOTIDE SEQUENCE</scope>
    <source>
        <strain evidence="1">JT2-VF2</strain>
    </source>
</reference>
<sequence length="328" mass="37722">MKDCCVSLQINLAPTDLPHAVHILPHQLRQWAAQVNEVVLILDTHRSRGRFAEGWEERLPKMRLLLDKCCADYPNTYLREVDYSPEAMASVGSLFFGQQSVPTKDFRGGPFYSYFFGLYAAKHNYVFHMDSDLMFGGGSSTWIAEAVQLLIEKTDILTCSPLPGPPTSDGQLKTQTAELESYNSLAFRFSHFSSRLFLLDKQRFASKIKQLPLNPPSISNIVKAWFEGNPAYELPEILFSQAMSKHGLFRVDFLGHEPGMWSIHPPYRSDLFYQKLPEIIQRIETGNIPEAQRGDYDLNDCLIDWTDARMALQKKYWRRRLIKRLLPI</sequence>
<organism evidence="1 2">
    <name type="scientific">Mojavia pulchra JT2-VF2</name>
    <dbReference type="NCBI Taxonomy" id="287848"/>
    <lineage>
        <taxon>Bacteria</taxon>
        <taxon>Bacillati</taxon>
        <taxon>Cyanobacteriota</taxon>
        <taxon>Cyanophyceae</taxon>
        <taxon>Nostocales</taxon>
        <taxon>Nostocaceae</taxon>
    </lineage>
</organism>
<evidence type="ECO:0008006" key="3">
    <source>
        <dbReference type="Google" id="ProtNLM"/>
    </source>
</evidence>
<protein>
    <recommendedName>
        <fullName evidence="3">Glycosyltransferase family 2 protein</fullName>
    </recommendedName>
</protein>
<dbReference type="EMBL" id="JAHHHN010000027">
    <property type="protein sequence ID" value="MBW4564844.1"/>
    <property type="molecule type" value="Genomic_DNA"/>
</dbReference>
<evidence type="ECO:0000313" key="2">
    <source>
        <dbReference type="Proteomes" id="UP000715781"/>
    </source>
</evidence>